<feature type="domain" description="FMP27/BLTP2/Hobbit GFWDK motif-containing RBG unit" evidence="2">
    <location>
        <begin position="1494"/>
        <end position="1646"/>
    </location>
</feature>
<feature type="compositionally biased region" description="Low complexity" evidence="1">
    <location>
        <begin position="2715"/>
        <end position="2732"/>
    </location>
</feature>
<dbReference type="PANTHER" id="PTHR15678:SF6">
    <property type="entry name" value="BRIDGE-LIKE LIPID TRANSFER PROTEIN FAMILY MEMBER 2"/>
    <property type="match status" value="1"/>
</dbReference>
<keyword evidence="6" id="KW-1185">Reference proteome</keyword>
<dbReference type="PANTHER" id="PTHR15678">
    <property type="entry name" value="ANTIGEN MLAA-22-RELATED"/>
    <property type="match status" value="1"/>
</dbReference>
<feature type="region of interest" description="Disordered" evidence="1">
    <location>
        <begin position="2916"/>
        <end position="2939"/>
    </location>
</feature>
<feature type="region of interest" description="Disordered" evidence="1">
    <location>
        <begin position="2965"/>
        <end position="2984"/>
    </location>
</feature>
<dbReference type="Proteomes" id="UP000092666">
    <property type="component" value="Unassembled WGS sequence"/>
</dbReference>
<proteinExistence type="predicted"/>
<reference evidence="5 6" key="1">
    <citation type="submission" date="2013-07" db="EMBL/GenBank/DDBJ databases">
        <title>The Genome Sequence of Cryptococcus heveanensis BCC8398.</title>
        <authorList>
            <consortium name="The Broad Institute Genome Sequencing Platform"/>
            <person name="Cuomo C."/>
            <person name="Litvintseva A."/>
            <person name="Chen Y."/>
            <person name="Heitman J."/>
            <person name="Sun S."/>
            <person name="Springer D."/>
            <person name="Dromer F."/>
            <person name="Young S.K."/>
            <person name="Zeng Q."/>
            <person name="Gargeya S."/>
            <person name="Fitzgerald M."/>
            <person name="Abouelleil A."/>
            <person name="Alvarado L."/>
            <person name="Berlin A.M."/>
            <person name="Chapman S.B."/>
            <person name="Dewar J."/>
            <person name="Goldberg J."/>
            <person name="Griggs A."/>
            <person name="Gujja S."/>
            <person name="Hansen M."/>
            <person name="Howarth C."/>
            <person name="Imamovic A."/>
            <person name="Larimer J."/>
            <person name="McCowan C."/>
            <person name="Murphy C."/>
            <person name="Pearson M."/>
            <person name="Priest M."/>
            <person name="Roberts A."/>
            <person name="Saif S."/>
            <person name="Shea T."/>
            <person name="Sykes S."/>
            <person name="Wortman J."/>
            <person name="Nusbaum C."/>
            <person name="Birren B."/>
        </authorList>
    </citation>
    <scope>NUCLEOTIDE SEQUENCE [LARGE SCALE GENOMIC DNA]</scope>
    <source>
        <strain evidence="5 6">BCC8398</strain>
    </source>
</reference>
<feature type="region of interest" description="Disordered" evidence="1">
    <location>
        <begin position="183"/>
        <end position="205"/>
    </location>
</feature>
<feature type="region of interest" description="Disordered" evidence="1">
    <location>
        <begin position="2992"/>
        <end position="3114"/>
    </location>
</feature>
<evidence type="ECO:0000259" key="2">
    <source>
        <dbReference type="SMART" id="SM01214"/>
    </source>
</evidence>
<dbReference type="STRING" id="1296120.A0A1B9GJY3"/>
<feature type="compositionally biased region" description="Low complexity" evidence="1">
    <location>
        <begin position="2997"/>
        <end position="3015"/>
    </location>
</feature>
<feature type="domain" description="FMP27 SW motif-containing RBG unit" evidence="3">
    <location>
        <begin position="1377"/>
        <end position="1476"/>
    </location>
</feature>
<feature type="compositionally biased region" description="Low complexity" evidence="1">
    <location>
        <begin position="2739"/>
        <end position="2753"/>
    </location>
</feature>
<feature type="domain" description="FMP27 WPPW motif-containing RBG unit" evidence="4">
    <location>
        <begin position="1919"/>
        <end position="2384"/>
    </location>
</feature>
<dbReference type="SMART" id="SM01214">
    <property type="entry name" value="Fmp27_GFWDK"/>
    <property type="match status" value="1"/>
</dbReference>
<evidence type="ECO:0000313" key="5">
    <source>
        <dbReference type="EMBL" id="OCF31288.1"/>
    </source>
</evidence>
<dbReference type="InterPro" id="IPR019415">
    <property type="entry name" value="FMP27_SW_RBG"/>
</dbReference>
<feature type="compositionally biased region" description="Polar residues" evidence="1">
    <location>
        <begin position="2927"/>
        <end position="2937"/>
    </location>
</feature>
<evidence type="ECO:0000259" key="3">
    <source>
        <dbReference type="SMART" id="SM01215"/>
    </source>
</evidence>
<feature type="region of interest" description="Disordered" evidence="1">
    <location>
        <begin position="225"/>
        <end position="249"/>
    </location>
</feature>
<name>A0A1B9GJY3_9TREE</name>
<dbReference type="SMART" id="SM01216">
    <property type="entry name" value="Fmp27_WPPW"/>
    <property type="match status" value="1"/>
</dbReference>
<gene>
    <name evidence="5" type="ORF">I316_07074</name>
</gene>
<feature type="compositionally biased region" description="Polar residues" evidence="1">
    <location>
        <begin position="2754"/>
        <end position="2764"/>
    </location>
</feature>
<dbReference type="InterPro" id="IPR045167">
    <property type="entry name" value="Hobbit"/>
</dbReference>
<dbReference type="InterPro" id="IPR019441">
    <property type="entry name" value="FMP27/BLTP2/Hobbit_GFWDK_RBG"/>
</dbReference>
<feature type="compositionally biased region" description="Basic and acidic residues" evidence="1">
    <location>
        <begin position="2063"/>
        <end position="2074"/>
    </location>
</feature>
<dbReference type="Pfam" id="PF10344">
    <property type="entry name" value="Hobbit"/>
    <property type="match status" value="1"/>
</dbReference>
<feature type="compositionally biased region" description="Low complexity" evidence="1">
    <location>
        <begin position="2971"/>
        <end position="2984"/>
    </location>
</feature>
<feature type="compositionally biased region" description="Basic and acidic residues" evidence="1">
    <location>
        <begin position="276"/>
        <end position="290"/>
    </location>
</feature>
<feature type="compositionally biased region" description="Polar residues" evidence="1">
    <location>
        <begin position="2053"/>
        <end position="2062"/>
    </location>
</feature>
<evidence type="ECO:0000259" key="4">
    <source>
        <dbReference type="SMART" id="SM01216"/>
    </source>
</evidence>
<dbReference type="SMART" id="SM01215">
    <property type="entry name" value="Fmp27_SW"/>
    <property type="match status" value="1"/>
</dbReference>
<feature type="region of interest" description="Disordered" evidence="1">
    <location>
        <begin position="357"/>
        <end position="377"/>
    </location>
</feature>
<dbReference type="EMBL" id="KV700136">
    <property type="protein sequence ID" value="OCF31288.1"/>
    <property type="molecule type" value="Genomic_DNA"/>
</dbReference>
<dbReference type="OrthoDB" id="1562405at2759"/>
<feature type="region of interest" description="Disordered" evidence="1">
    <location>
        <begin position="2712"/>
        <end position="2764"/>
    </location>
</feature>
<protein>
    <recommendedName>
        <fullName evidence="7">FMP27 GFWDK domain-containing protein</fullName>
    </recommendedName>
</protein>
<evidence type="ECO:0008006" key="7">
    <source>
        <dbReference type="Google" id="ProtNLM"/>
    </source>
</evidence>
<reference evidence="6" key="2">
    <citation type="submission" date="2013-12" db="EMBL/GenBank/DDBJ databases">
        <title>Evolution of pathogenesis and genome organization in the Tremellales.</title>
        <authorList>
            <person name="Cuomo C."/>
            <person name="Litvintseva A."/>
            <person name="Heitman J."/>
            <person name="Chen Y."/>
            <person name="Sun S."/>
            <person name="Springer D."/>
            <person name="Dromer F."/>
            <person name="Young S."/>
            <person name="Zeng Q."/>
            <person name="Chapman S."/>
            <person name="Gujja S."/>
            <person name="Saif S."/>
            <person name="Birren B."/>
        </authorList>
    </citation>
    <scope>NUCLEOTIDE SEQUENCE [LARGE SCALE GENOMIC DNA]</scope>
    <source>
        <strain evidence="6">BCC8398</strain>
    </source>
</reference>
<accession>A0A1B9GJY3</accession>
<evidence type="ECO:0000256" key="1">
    <source>
        <dbReference type="SAM" id="MobiDB-lite"/>
    </source>
</evidence>
<organism evidence="5 6">
    <name type="scientific">Kwoniella heveanensis BCC8398</name>
    <dbReference type="NCBI Taxonomy" id="1296120"/>
    <lineage>
        <taxon>Eukaryota</taxon>
        <taxon>Fungi</taxon>
        <taxon>Dikarya</taxon>
        <taxon>Basidiomycota</taxon>
        <taxon>Agaricomycotina</taxon>
        <taxon>Tremellomycetes</taxon>
        <taxon>Tremellales</taxon>
        <taxon>Cryptococcaceae</taxon>
        <taxon>Kwoniella</taxon>
    </lineage>
</organism>
<sequence length="3114" mass="348031">MIAMICRGFLVLFHVLVLLLITSFTLRYFVFPYLIRTRTRLRASAFSLTGTFRALEWRDCDLKDSVIPTFRAERGGWKWGGQKGDDVTGWVVYRIEGLCLRYREGTFKKSPKSSSASSRRFSPSTRTVRFLTWLIQILIHHYPSLARVVSVQLVDCRIILEDCDGVELVFNELAIGGRINFEREADSGPRPATPVPSPNPGSTDFMREHPLCASPIGRGRATFSDVGSPTMSPARSPTLSPTRSPNLSPPMSPTTFNPMTLDGAAFPAFTPPPSANRDERSSSRLSDARRRASVIQTRMTTTAGQIWSRATGRLHGSVTFRASIQDLRLLQSQTNLDTPKTPKPSVHHSESDANIIHSEPSFHSMRSGADRPKSSPSIRSIHTLLRSTPHRLPSYESGYDTLIGLEGRTGASLGLGFGPKKGLAGEDTLNTQLELGKLRTSVAALERLAEIAKAVKGKKAAARIVPEQPSPKFRTNRWSTRAWPRIVLRALESVEVKIQHLALSHQLAAPNDTNSRNSSTTAISDLSASSEDKYTLSVELSHFGSIISAADSSNNDRARNAFGTNASPECKVRGVGFEVEWESIQLHCIAPGEKHDEKSQLLAIRQAEFSGFSSWRPSGWSREELLFSNDPNLALIVARGNIASVDCAFDVQLLHELQAAVRHNHPTKPEKEVSDKTRQKASVVLPPRLRMVLDVGPIMGVIADRLSEDTTTLSLSSDGAHLGCFTTFSDLVGRRKDRATSKKAFAEEEELRQRREEETKVDYTLPPDMLPTRVRRKHNYPPAAIPDDLSISMKGDAQLSVEPITVKIALSGDKLFDLADIGKIHGTITGDVLGWHETFNTRCTRFETSQLDWTSLSCGIDFGIQEGIHIDLWEKAVIDALVTMGQARQTAPVREKRPSTGTRALDRLPSGVSARFSFGAINVFLGHTDINPHIDMKLIRGVWLQTSAVFEYALYKHRAQAFAWRHYLTAPVRAKLSLPEDITTQALAFATRYRADGGTAALISFNAEDLIIQPVFNGERFVRNGGIRQKLVIKSVPQARTGDDFVGWGFQRLRARRSIKDGEFANNVPPLEVSDTDQAQRPWLRVKRSRVNLAIQQTAAEAETEFKVNSKLNHVSYVSDLSHVYSNLHAGLTVKRVMDAWKRPKSGAASKSSINLSLDITIPNLTGHFAFPLKEQLYLYASGVGITKLPNKGPAFNGEQVLLFVPSPRQIGNWEEIGRIKRFAVSMSDPASPLRVSTHFNAIRIRVPHMYQMNSLILNINVTIKSLKLLFKNFFRKQDFSTTLRPAPEEPKRIPHISISIDYVSLEAKDDPVETSLNLIWRAGLVEQEKRNAWEDTMAKKLMLLGDPNVSSEESLHAAEGKKVPRLTKKATVDLERARWALDTVISDSWVRRMRAAKQEQRRREHNTLRPMQGCGPNIKLPITLSPSSQTAPLFRAAFHKVNFSVSDPGMSRQEIIQYMGKMSCPFDDDVDFSLMVPLKVEWTMSEAKCTLRDYPLPLIRIQRVERSDNPSFQLSATMIIAEELSQEDSIVYVPVEIIPANCGKSDSPALLVNIAKTIMPVKMYGEPQFNILSKKTTEFTWGNSYQPSISDFTRVIETLSHPPRDPSPKVGFWDKLRLICHIKPTVQFAGPCHLHMKGSRDPYDVVGLGAGFALAWRGNTKLLINQPNPDHEAIQIVADQLLVAIPDLTSLNDDAASGGTAHDDMYIEGDEEYDESDSWLIRRRYTKPCARFVGGTRVGFGFVYERTCRPWNCRRDCGDTDNLLHRQCHEFGFIQHQKVKLRSPEAIKREEHRLGHPVDSYEGFRSDYIHFSVSLVAPTQAQSATRPESEDPSHVNSLHAAPKASHHFLQWWKLFDHKTSLPIRQGKLFPDSPPPSKKFSKSLGTIKYRFDLRPLYVSHIYPQVSKELWSQGKSESLGIKARFGRFRFDAHQRLQERKIRHPKLRGKEVIAPHKPFYAVDVLADDLRIKGIRAHFAERIRMDDDDALDPLPRASELPNELKVWFNYLDYIDADRRPFDQDPKIELVDFGDCPHVYYSKRVKARASTARDNDSTPPESPSDTRSPEVESSKFGHEKTHHCYLGVADGVSEVQKRITQERIDALQARLDSYPRDDPKENLNDIRITQARINTLTRHLQDLDKDHRHMSANTLDPSDRPGMPSGELPSERAFQDTIHVHCPRLYLNNQSRNIVYTYIYSMRDRKKEEYFVSHASLRSLRDSIQTRMRRRRPEAADDGKSRANDSVAQDMCAELVRALTEKASSDLFRLVNVDDTRDAGMYATPHLGLPPQCAVKPKMQILVFKPQIALRSDAADNAIVLLSVQEASLKRFTVEDVQALDSVTADVLSRNYASLKDVQAFYPTAEALTRERSGHGSRGLDFIPLEIFLDERSQATDYDRILLKSVISASLDKFNHIRLPQGLEWPVNALDEYGEPIKHLKIHQDLTTIVTPQLTLSATSKHYDALYTVITDLLMYQDPEHKHRSEAVDDFSRQFDSADRDVGRLIIDVHTLQQTMRTLLSLQQGYETNFERLEEAGKDELFKIRADLQEGYESLYTINALIAATLAKDDARAAMKTASRMNIRIRGIAWHLQEETLEKFAKVEIESVLLSLTSNKNGSTDSAMVLGNLLATNPRPTALYHEIVSRDDYQNVMVKRRVKKPFASLFWSSYPAIGGISIFPKVDIEFVNVRFRIEERIGHQVVDYIFSDRIQRRKNKAENSNGNAGAVSNGTNGSSTPMAGHQSTSSNGPGGMNMSSTPASSYRNGFTPSAMASSEDLVHKSGSRAELYPLQRSKSQVSISHPDSDNRILRNNEDTIEMRLRASKNKMFGQVRIHELGLNLSYKSDDSRKHGTFSMPDCVDFRFKTPNMAYYNKVWPIEEIFEHVKRDIKASAWTQSGDLLSQLFKKTSLFRSKKQLSDLMSQGMKSEMKKSASSGHHSSIPLSPLRNIATHASSKDASSSDADLAKVFTKSTQDSPTSGGSASSPTTTLISHSQAMSIGAGDDSSTPGTSPPSNSHSHGFGLGHGHGHGHGLGNHSLTSIFTGGGSGNTNAAAEDDSDDEDRPGGANGSGSGNKRMKVKGLLGKLTGRHKHDSPGKTNGSTDELSRSKSRGGSIERVP</sequence>
<evidence type="ECO:0000313" key="6">
    <source>
        <dbReference type="Proteomes" id="UP000092666"/>
    </source>
</evidence>
<feature type="compositionally biased region" description="Polar residues" evidence="1">
    <location>
        <begin position="225"/>
        <end position="246"/>
    </location>
</feature>
<feature type="region of interest" description="Disordered" evidence="1">
    <location>
        <begin position="263"/>
        <end position="291"/>
    </location>
</feature>
<feature type="region of interest" description="Disordered" evidence="1">
    <location>
        <begin position="2043"/>
        <end position="2074"/>
    </location>
</feature>
<dbReference type="InterPro" id="IPR019449">
    <property type="entry name" value="FMP27_WPPW_RBG"/>
</dbReference>